<keyword evidence="2" id="KW-1133">Transmembrane helix</keyword>
<dbReference type="AlphaFoldDB" id="A0A0M9GAB3"/>
<evidence type="ECO:0000313" key="4">
    <source>
        <dbReference type="Proteomes" id="UP000037923"/>
    </source>
</evidence>
<dbReference type="VEuPathDB" id="TriTrypDB:LpyrH10_01_3440"/>
<comment type="caution">
    <text evidence="3">The sequence shown here is derived from an EMBL/GenBank/DDBJ whole genome shotgun (WGS) entry which is preliminary data.</text>
</comment>
<evidence type="ECO:0008006" key="5">
    <source>
        <dbReference type="Google" id="ProtNLM"/>
    </source>
</evidence>
<keyword evidence="2" id="KW-0812">Transmembrane</keyword>
<feature type="compositionally biased region" description="Basic and acidic residues" evidence="1">
    <location>
        <begin position="919"/>
        <end position="945"/>
    </location>
</feature>
<reference evidence="3 4" key="1">
    <citation type="submission" date="2015-07" db="EMBL/GenBank/DDBJ databases">
        <title>High-quality genome of monoxenous trypanosomatid Leptomonas pyrrhocoris.</title>
        <authorList>
            <person name="Flegontov P."/>
            <person name="Butenko A."/>
            <person name="Firsov S."/>
            <person name="Vlcek C."/>
            <person name="Logacheva M.D."/>
            <person name="Field M."/>
            <person name="Filatov D."/>
            <person name="Flegontova O."/>
            <person name="Gerasimov E."/>
            <person name="Jackson A.P."/>
            <person name="Kelly S."/>
            <person name="Opperdoes F."/>
            <person name="O'Reilly A."/>
            <person name="Votypka J."/>
            <person name="Yurchenko V."/>
            <person name="Lukes J."/>
        </authorList>
    </citation>
    <scope>NUCLEOTIDE SEQUENCE [LARGE SCALE GENOMIC DNA]</scope>
    <source>
        <strain evidence="3">H10</strain>
    </source>
</reference>
<organism evidence="3 4">
    <name type="scientific">Leptomonas pyrrhocoris</name>
    <name type="common">Firebug parasite</name>
    <dbReference type="NCBI Taxonomy" id="157538"/>
    <lineage>
        <taxon>Eukaryota</taxon>
        <taxon>Discoba</taxon>
        <taxon>Euglenozoa</taxon>
        <taxon>Kinetoplastea</taxon>
        <taxon>Metakinetoplastina</taxon>
        <taxon>Trypanosomatida</taxon>
        <taxon>Trypanosomatidae</taxon>
        <taxon>Leishmaniinae</taxon>
        <taxon>Leptomonas</taxon>
    </lineage>
</organism>
<feature type="transmembrane region" description="Helical" evidence="2">
    <location>
        <begin position="662"/>
        <end position="683"/>
    </location>
</feature>
<feature type="transmembrane region" description="Helical" evidence="2">
    <location>
        <begin position="548"/>
        <end position="573"/>
    </location>
</feature>
<dbReference type="EMBL" id="LGTL01000001">
    <property type="protein sequence ID" value="KPA86077.1"/>
    <property type="molecule type" value="Genomic_DNA"/>
</dbReference>
<feature type="region of interest" description="Disordered" evidence="1">
    <location>
        <begin position="915"/>
        <end position="955"/>
    </location>
</feature>
<feature type="transmembrane region" description="Helical" evidence="2">
    <location>
        <begin position="784"/>
        <end position="804"/>
    </location>
</feature>
<feature type="transmembrane region" description="Helical" evidence="2">
    <location>
        <begin position="703"/>
        <end position="723"/>
    </location>
</feature>
<dbReference type="GeneID" id="26900642"/>
<dbReference type="RefSeq" id="XP_015664516.1">
    <property type="nucleotide sequence ID" value="XM_015796508.1"/>
</dbReference>
<feature type="transmembrane region" description="Helical" evidence="2">
    <location>
        <begin position="425"/>
        <end position="451"/>
    </location>
</feature>
<name>A0A0M9GAB3_LEPPY</name>
<feature type="transmembrane region" description="Helical" evidence="2">
    <location>
        <begin position="579"/>
        <end position="597"/>
    </location>
</feature>
<protein>
    <recommendedName>
        <fullName evidence="5">Transmembrane protein</fullName>
    </recommendedName>
</protein>
<dbReference type="OrthoDB" id="273623at2759"/>
<feature type="transmembrane region" description="Helical" evidence="2">
    <location>
        <begin position="858"/>
        <end position="883"/>
    </location>
</feature>
<evidence type="ECO:0000256" key="1">
    <source>
        <dbReference type="SAM" id="MobiDB-lite"/>
    </source>
</evidence>
<gene>
    <name evidence="3" type="ORF">ABB37_00344</name>
</gene>
<dbReference type="Proteomes" id="UP000037923">
    <property type="component" value="Unassembled WGS sequence"/>
</dbReference>
<sequence>MVGLRCDETTVYATVAVTCTVLLLFAVLRAAVGLLGAFIARATKKFMRPAVERVLCAVGAVVSIVVFADGSALLPALLLLASATGAAFCRSLLSFRWLWVSSFTLYSLVLLNLVGPLLVEDVDVTKQEWVALVRKQRVLVPSFSAIAAASPAGGRASSRYLYSYYDAVKIEGSASPLMASARATPRMSVESISGFLQQQHAWETKGSEKDSTKVTKSSLTQQPQLTEDLQPTYHIIASGDDTLLTHLAELKTDDETFSISFAYSISLLGQHSQMQHSRVHCLVSAHDPSLSFHAHSSCLRLHRTALLRNVTIYWAEVAGGAAVSTNAKQLEWHVLHAGQEGPQSCVEVQNELAARVSAKHDMEDRESTTVSAAVTSFLSCVEELSVSELPPFFVAKAPFPVRFGWHFPGYLHRAQETFFYVSDRVIIPFAIFAADVMNVCGGVIASLLRLLGNGFVRAMPYVKHAANEVALCIGGLVCGGGGSRRGGGRTAITHASSAFSSLSMDAAMEAQATVLYAYAPAATGCAAFRRAHAAHTAFRAGVQTRMSVLAVLSVLADATDLFPGVWTVCKWAWNAEVTFTMWILEGLGAMGYFLVFIAPRPLLCVLGGAARILGVVLLRLCAPLRELWRGFIQMPLLPYVSRLLCSLWSLEARWLCYEWSLFKRVAIIFVCKGEAGLVVLMRLVAMVFRNSGWLATRYGQTSFSIHLVVTFLQSMLLIIALWNEMRALIDAERQRPSGAHSPLRFLKRWFPQSVALFSPLQTITARVNGFGLLIRAHHQACMHYLLLHSIGMLVLIGLSVLPFMNKLYSLSLRYFLPWMSAKAFLIFFYDSPSAPAAAALFVLRMAVSTLLQQTIGDFLYYIVRDIMIAAGLAGGLALALWTWPQRTELAKQVATAISDSLQGTPMPKVAQVSLSSAAREGHGKGALEGEKRASSEDDTRGEDAVTRQIDLSNTA</sequence>
<feature type="transmembrane region" description="Helical" evidence="2">
    <location>
        <begin position="824"/>
        <end position="846"/>
    </location>
</feature>
<feature type="transmembrane region" description="Helical" evidence="2">
    <location>
        <begin position="12"/>
        <end position="38"/>
    </location>
</feature>
<evidence type="ECO:0000256" key="2">
    <source>
        <dbReference type="SAM" id="Phobius"/>
    </source>
</evidence>
<keyword evidence="4" id="KW-1185">Reference proteome</keyword>
<keyword evidence="2" id="KW-0472">Membrane</keyword>
<accession>A0A0M9GAB3</accession>
<dbReference type="OMA" id="FMWALEK"/>
<proteinExistence type="predicted"/>
<feature type="transmembrane region" description="Helical" evidence="2">
    <location>
        <begin position="98"/>
        <end position="119"/>
    </location>
</feature>
<evidence type="ECO:0000313" key="3">
    <source>
        <dbReference type="EMBL" id="KPA86077.1"/>
    </source>
</evidence>